<dbReference type="SMART" id="SM00670">
    <property type="entry name" value="PINc"/>
    <property type="match status" value="1"/>
</dbReference>
<dbReference type="InterPro" id="IPR018494">
    <property type="entry name" value="Oxysterol-bd_CS"/>
</dbReference>
<dbReference type="Proteomes" id="UP000006757">
    <property type="component" value="Unassembled WGS sequence"/>
</dbReference>
<proteinExistence type="inferred from homology"/>
<dbReference type="PROSITE" id="PS01013">
    <property type="entry name" value="OSBP"/>
    <property type="match status" value="1"/>
</dbReference>
<dbReference type="Gene3D" id="2.40.160.120">
    <property type="match status" value="1"/>
</dbReference>
<protein>
    <recommendedName>
        <fullName evidence="5">PIN domain-containing protein</fullName>
    </recommendedName>
</protein>
<evidence type="ECO:0000313" key="7">
    <source>
        <dbReference type="Proteomes" id="UP000006757"/>
    </source>
</evidence>
<dbReference type="GO" id="GO:0005829">
    <property type="term" value="C:cytosol"/>
    <property type="evidence" value="ECO:0007669"/>
    <property type="project" value="TreeGrafter"/>
</dbReference>
<dbReference type="CDD" id="cd09864">
    <property type="entry name" value="PIN_Fcf1-like"/>
    <property type="match status" value="1"/>
</dbReference>
<dbReference type="Pfam" id="PF04900">
    <property type="entry name" value="Fcf1"/>
    <property type="match status" value="1"/>
</dbReference>
<dbReference type="PANTHER" id="PTHR10972">
    <property type="entry name" value="OXYSTEROL-BINDING PROTEIN-RELATED"/>
    <property type="match status" value="1"/>
</dbReference>
<reference evidence="6 7" key="1">
    <citation type="journal article" date="2012" name="Eukaryot. Cell">
        <title>Genome sequence of the Trichosporon asahii environmental strain CBS 8904.</title>
        <authorList>
            <person name="Yang R.Y."/>
            <person name="Li H.T."/>
            <person name="Zhu H."/>
            <person name="Zhou G.P."/>
            <person name="Wang M."/>
            <person name="Wang L."/>
        </authorList>
    </citation>
    <scope>NUCLEOTIDE SEQUENCE [LARGE SCALE GENOMIC DNA]</scope>
    <source>
        <strain evidence="6 7">CBS 8904</strain>
    </source>
</reference>
<feature type="compositionally biased region" description="Basic and acidic residues" evidence="4">
    <location>
        <begin position="17"/>
        <end position="36"/>
    </location>
</feature>
<dbReference type="InterPro" id="IPR006984">
    <property type="entry name" value="Fcf1/UTP23"/>
</dbReference>
<dbReference type="SUPFAM" id="SSF88723">
    <property type="entry name" value="PIN domain-like"/>
    <property type="match status" value="1"/>
</dbReference>
<name>K1VI48_TRIAC</name>
<feature type="region of interest" description="Disordered" evidence="4">
    <location>
        <begin position="80"/>
        <end position="101"/>
    </location>
</feature>
<evidence type="ECO:0000256" key="1">
    <source>
        <dbReference type="ARBA" id="ARBA00008842"/>
    </source>
</evidence>
<dbReference type="EMBL" id="AMBO01000240">
    <property type="protein sequence ID" value="EKD03800.1"/>
    <property type="molecule type" value="Genomic_DNA"/>
</dbReference>
<comment type="caution">
    <text evidence="6">The sequence shown here is derived from an EMBL/GenBank/DDBJ whole genome shotgun (WGS) entry which is preliminary data.</text>
</comment>
<dbReference type="GO" id="GO:0032934">
    <property type="term" value="F:sterol binding"/>
    <property type="evidence" value="ECO:0007669"/>
    <property type="project" value="TreeGrafter"/>
</dbReference>
<evidence type="ECO:0000259" key="5">
    <source>
        <dbReference type="SMART" id="SM00670"/>
    </source>
</evidence>
<feature type="region of interest" description="Disordered" evidence="4">
    <location>
        <begin position="473"/>
        <end position="501"/>
    </location>
</feature>
<dbReference type="eggNOG" id="KOG2210">
    <property type="taxonomic scope" value="Eukaryota"/>
</dbReference>
<evidence type="ECO:0000256" key="2">
    <source>
        <dbReference type="ARBA" id="ARBA00024026"/>
    </source>
</evidence>
<dbReference type="GO" id="GO:0016020">
    <property type="term" value="C:membrane"/>
    <property type="evidence" value="ECO:0007669"/>
    <property type="project" value="TreeGrafter"/>
</dbReference>
<feature type="compositionally biased region" description="Low complexity" evidence="4">
    <location>
        <begin position="80"/>
        <end position="97"/>
    </location>
</feature>
<sequence length="778" mass="86843">MCKGRSAWRSNRCKGGKQVDDDDVRRAPRPLSEDSKPQPGQAGQAAQAAQTPPQPSAWYYITPPRSEPFPLRHFPFSFLPPITTTSGRPSRRSSTGSFAPTRQRLTVTCTLEPLTQNQDTLQSRHTHPITATMGLLNHMESLTLGSKKDRRQSGAGSGDVADGRDADTSTLDKEEGNILMSLISQLRPGMDLTKIALPTFVLEPRSLLERITDFFSHPDLIFGVGQLPDARDRFLHILTFYLSGWHIKPRGVKKPYNPVLNEFFRCTYYYPDGSQGYYIAEQVSHHPPVSAFMYISPKNGILVTGEIKPKSKFLGNSAATIMEGEDRLRLLDRPEDGDYIITMPNTYARGILFGKMVLELGDESLVENPQTGYNADIEFKTKGWISGGYNQIGGKVNGPKGPIGDISGMWSANIDYTDKATGKKTTVFNAETADSVAKSVLPESEQEPLESRRLWRKLTEAIKLQDMNAAQAAKSEVEDAQRQLRADREAKGEPAPQPRFFTQVGDKWYPKMDVDNLPQDRNELETLVRQFIFDGRVPGPSTAGSATPQRGLPAPGGGRPDGSIFATGNLETHHYDRSGKMGKAKQTRKFAAVKRMIKPSDPRLKENIEKAAKKALKEKQAEEKRREAQSQVSSSLFLSHNTDLGPPYRVLVDTNFINFSIQNKIELVQGMMDCLMAKCIPTISDCVLAELEKLGPKYRLALKIAKDPRFERVHCDHSGTYADDCIVQRVMAHKCYIVATCDRDLRRRIRKVPGVPLMYVVKHKYQIERLPDGGASFN</sequence>
<keyword evidence="7" id="KW-1185">Reference proteome</keyword>
<organism evidence="6 7">
    <name type="scientific">Trichosporon asahii var. asahii (strain CBS 8904)</name>
    <name type="common">Yeast</name>
    <dbReference type="NCBI Taxonomy" id="1220162"/>
    <lineage>
        <taxon>Eukaryota</taxon>
        <taxon>Fungi</taxon>
        <taxon>Dikarya</taxon>
        <taxon>Basidiomycota</taxon>
        <taxon>Agaricomycotina</taxon>
        <taxon>Tremellomycetes</taxon>
        <taxon>Trichosporonales</taxon>
        <taxon>Trichosporonaceae</taxon>
        <taxon>Trichosporon</taxon>
    </lineage>
</organism>
<dbReference type="GO" id="GO:0032040">
    <property type="term" value="C:small-subunit processome"/>
    <property type="evidence" value="ECO:0007669"/>
    <property type="project" value="InterPro"/>
</dbReference>
<dbReference type="GO" id="GO:0032541">
    <property type="term" value="C:cortical endoplasmic reticulum"/>
    <property type="evidence" value="ECO:0007669"/>
    <property type="project" value="TreeGrafter"/>
</dbReference>
<gene>
    <name evidence="6" type="ORF">A1Q2_01813</name>
</gene>
<dbReference type="InterPro" id="IPR029060">
    <property type="entry name" value="PIN-like_dom_sf"/>
</dbReference>
<feature type="compositionally biased region" description="Basic and acidic residues" evidence="4">
    <location>
        <begin position="475"/>
        <end position="492"/>
    </location>
</feature>
<feature type="region of interest" description="Disordered" evidence="4">
    <location>
        <begin position="146"/>
        <end position="171"/>
    </location>
</feature>
<feature type="compositionally biased region" description="Low complexity" evidence="4">
    <location>
        <begin position="37"/>
        <end position="51"/>
    </location>
</feature>
<dbReference type="Gene3D" id="3.30.70.3490">
    <property type="match status" value="1"/>
</dbReference>
<dbReference type="InterPro" id="IPR037503">
    <property type="entry name" value="Fcf1_PIN"/>
</dbReference>
<dbReference type="HOGENOM" id="CLU_359876_0_0_1"/>
<evidence type="ECO:0000256" key="3">
    <source>
        <dbReference type="RuleBase" id="RU003844"/>
    </source>
</evidence>
<dbReference type="OrthoDB" id="14833at2759"/>
<feature type="region of interest" description="Disordered" evidence="4">
    <location>
        <begin position="613"/>
        <end position="636"/>
    </location>
</feature>
<feature type="region of interest" description="Disordered" evidence="4">
    <location>
        <begin position="1"/>
        <end position="63"/>
    </location>
</feature>
<dbReference type="PANTHER" id="PTHR10972:SF102">
    <property type="entry name" value="OXYSTEROL-BINDING PROTEIN"/>
    <property type="match status" value="1"/>
</dbReference>
<feature type="compositionally biased region" description="Basic and acidic residues" evidence="4">
    <location>
        <begin position="613"/>
        <end position="628"/>
    </location>
</feature>
<evidence type="ECO:0000313" key="6">
    <source>
        <dbReference type="EMBL" id="EKD03800.1"/>
    </source>
</evidence>
<accession>K1VI48</accession>
<dbReference type="FunFam" id="1.10.287.2720:FF:000001">
    <property type="entry name" value="Oxysterol-binding OBPalpha"/>
    <property type="match status" value="1"/>
</dbReference>
<feature type="region of interest" description="Disordered" evidence="4">
    <location>
        <begin position="535"/>
        <end position="565"/>
    </location>
</feature>
<comment type="similarity">
    <text evidence="2">Belongs to the UTP23/FCF1 family. FCF1 subfamily.</text>
</comment>
<dbReference type="Gene3D" id="3.40.50.1010">
    <property type="entry name" value="5'-nuclease"/>
    <property type="match status" value="1"/>
</dbReference>
<dbReference type="GO" id="GO:0004540">
    <property type="term" value="F:RNA nuclease activity"/>
    <property type="evidence" value="ECO:0007669"/>
    <property type="project" value="UniProtKB-ARBA"/>
</dbReference>
<dbReference type="Pfam" id="PF01237">
    <property type="entry name" value="Oxysterol_BP"/>
    <property type="match status" value="1"/>
</dbReference>
<dbReference type="STRING" id="1220162.K1VI48"/>
<dbReference type="FunFam" id="3.40.50.1010:FF:000019">
    <property type="entry name" value="U3 small nucleolar RNA-associated protein 24"/>
    <property type="match status" value="1"/>
</dbReference>
<dbReference type="InterPro" id="IPR000648">
    <property type="entry name" value="Oxysterol-bd"/>
</dbReference>
<dbReference type="SUPFAM" id="SSF144000">
    <property type="entry name" value="Oxysterol-binding protein-like"/>
    <property type="match status" value="1"/>
</dbReference>
<evidence type="ECO:0000256" key="4">
    <source>
        <dbReference type="SAM" id="MobiDB-lite"/>
    </source>
</evidence>
<comment type="similarity">
    <text evidence="1 3">Belongs to the OSBP family.</text>
</comment>
<dbReference type="InterPro" id="IPR037239">
    <property type="entry name" value="OSBP_sf"/>
</dbReference>
<dbReference type="InParanoid" id="K1VI48"/>
<feature type="compositionally biased region" description="Basic and acidic residues" evidence="4">
    <location>
        <begin position="161"/>
        <end position="171"/>
    </location>
</feature>
<dbReference type="InterPro" id="IPR002716">
    <property type="entry name" value="PIN_dom"/>
</dbReference>
<dbReference type="Gene3D" id="1.10.287.2720">
    <property type="match status" value="1"/>
</dbReference>
<dbReference type="AlphaFoldDB" id="K1VI48"/>
<feature type="domain" description="PIN" evidence="5">
    <location>
        <begin position="648"/>
        <end position="747"/>
    </location>
</feature>
<dbReference type="eggNOG" id="KOG3165">
    <property type="taxonomic scope" value="Eukaryota"/>
</dbReference>